<dbReference type="InterPro" id="IPR029058">
    <property type="entry name" value="AB_hydrolase_fold"/>
</dbReference>
<evidence type="ECO:0000256" key="1">
    <source>
        <dbReference type="ARBA" id="ARBA00007169"/>
    </source>
</evidence>
<reference evidence="6" key="1">
    <citation type="submission" date="2016-10" db="EMBL/GenBank/DDBJ databases">
        <authorList>
            <person name="Varghese N."/>
            <person name="Submissions S."/>
        </authorList>
    </citation>
    <scope>NUCLEOTIDE SEQUENCE [LARGE SCALE GENOMIC DNA]</scope>
    <source>
        <strain evidence="6">CGMCC 4.3530</strain>
    </source>
</reference>
<dbReference type="Gene3D" id="3.40.50.1820">
    <property type="entry name" value="alpha/beta hydrolase"/>
    <property type="match status" value="1"/>
</dbReference>
<dbReference type="GO" id="GO:0008610">
    <property type="term" value="P:lipid biosynthetic process"/>
    <property type="evidence" value="ECO:0007669"/>
    <property type="project" value="TreeGrafter"/>
</dbReference>
<dbReference type="Pfam" id="PF00975">
    <property type="entry name" value="Thioesterase"/>
    <property type="match status" value="1"/>
</dbReference>
<protein>
    <submittedName>
        <fullName evidence="5">Surfactin synthase thioesterase subunit</fullName>
    </submittedName>
</protein>
<dbReference type="EMBL" id="FNOK01000004">
    <property type="protein sequence ID" value="SDW58924.1"/>
    <property type="molecule type" value="Genomic_DNA"/>
</dbReference>
<dbReference type="OrthoDB" id="4169718at2"/>
<dbReference type="AlphaFoldDB" id="A0A1H2UTK8"/>
<evidence type="ECO:0000313" key="5">
    <source>
        <dbReference type="EMBL" id="SDW58924.1"/>
    </source>
</evidence>
<dbReference type="InterPro" id="IPR001031">
    <property type="entry name" value="Thioesterase"/>
</dbReference>
<dbReference type="GO" id="GO:0016787">
    <property type="term" value="F:hydrolase activity"/>
    <property type="evidence" value="ECO:0007669"/>
    <property type="project" value="UniProtKB-KW"/>
</dbReference>
<dbReference type="STRING" id="418495.SAMN05216215_100470"/>
<evidence type="ECO:0000259" key="4">
    <source>
        <dbReference type="SMART" id="SM00824"/>
    </source>
</evidence>
<accession>A0A1H2UTK8</accession>
<gene>
    <name evidence="5" type="ORF">SAMN05216215_100470</name>
</gene>
<dbReference type="InterPro" id="IPR020802">
    <property type="entry name" value="TesA-like"/>
</dbReference>
<keyword evidence="6" id="KW-1185">Reference proteome</keyword>
<comment type="similarity">
    <text evidence="1">Belongs to the thioesterase family.</text>
</comment>
<dbReference type="SMART" id="SM00824">
    <property type="entry name" value="PKS_TE"/>
    <property type="match status" value="1"/>
</dbReference>
<feature type="domain" description="Thioesterase TesA-like" evidence="4">
    <location>
        <begin position="25"/>
        <end position="247"/>
    </location>
</feature>
<keyword evidence="2" id="KW-0378">Hydrolase</keyword>
<evidence type="ECO:0000313" key="6">
    <source>
        <dbReference type="Proteomes" id="UP000199529"/>
    </source>
</evidence>
<name>A0A1H2UTK8_9PSEU</name>
<dbReference type="PANTHER" id="PTHR11487">
    <property type="entry name" value="THIOESTERASE"/>
    <property type="match status" value="1"/>
</dbReference>
<dbReference type="SUPFAM" id="SSF53474">
    <property type="entry name" value="alpha/beta-Hydrolases"/>
    <property type="match status" value="1"/>
</dbReference>
<dbReference type="InterPro" id="IPR012223">
    <property type="entry name" value="TEII"/>
</dbReference>
<dbReference type="RefSeq" id="WP_093261901.1">
    <property type="nucleotide sequence ID" value="NZ_FNOK01000004.1"/>
</dbReference>
<proteinExistence type="inferred from homology"/>
<evidence type="ECO:0000256" key="2">
    <source>
        <dbReference type="ARBA" id="ARBA00022801"/>
    </source>
</evidence>
<sequence>MTRTPTSNPWVRRFKPLSDSRARLVCFPHAGGSASYFLRLARRLVPAVETLSVQYPGRQERRREPFCTSISELADGIFEALLPQLVEPYAFFGHSMGSILAFEVARRFERSAGSAPVRIFASARPAPSTRGRGDVHLLDDATLLGEMKRLGGTDPRVLEDGDLLSVILPVVRADYQAIGTYACPAGASVRCPVTAMIGDSDPVATADEALVWREHTTGGFDLAAYPGGHFYIDENIDRVAGDITAVLAGAGEDGSGAGDASASPVTGGHRPVEAGAGGVRPASSECRHLG</sequence>
<feature type="region of interest" description="Disordered" evidence="3">
    <location>
        <begin position="252"/>
        <end position="290"/>
    </location>
</feature>
<dbReference type="PANTHER" id="PTHR11487:SF0">
    <property type="entry name" value="S-ACYL FATTY ACID SYNTHASE THIOESTERASE, MEDIUM CHAIN"/>
    <property type="match status" value="1"/>
</dbReference>
<evidence type="ECO:0000256" key="3">
    <source>
        <dbReference type="SAM" id="MobiDB-lite"/>
    </source>
</evidence>
<dbReference type="Proteomes" id="UP000199529">
    <property type="component" value="Unassembled WGS sequence"/>
</dbReference>
<organism evidence="5 6">
    <name type="scientific">Saccharopolyspora shandongensis</name>
    <dbReference type="NCBI Taxonomy" id="418495"/>
    <lineage>
        <taxon>Bacteria</taxon>
        <taxon>Bacillati</taxon>
        <taxon>Actinomycetota</taxon>
        <taxon>Actinomycetes</taxon>
        <taxon>Pseudonocardiales</taxon>
        <taxon>Pseudonocardiaceae</taxon>
        <taxon>Saccharopolyspora</taxon>
    </lineage>
</organism>